<comment type="similarity">
    <text evidence="1">Belongs to the glycosyltransferase 32 family.</text>
</comment>
<dbReference type="Proteomes" id="UP000664534">
    <property type="component" value="Unassembled WGS sequence"/>
</dbReference>
<dbReference type="Gene3D" id="3.90.550.20">
    <property type="match status" value="1"/>
</dbReference>
<sequence length="229" mass="25998">MPLDENDRRPIESWVKINQKHRYETLTHYSAESYVKNRFSHRPDIEETFIELQNSILRADFVRYLVLLGDGGVYSDIDTMSLKPIEDWVPSAYVNNINLVVGVEYDKLDGVRWRDWTLDLQFCTWAIMSKPGHHLMKMTVDRVIARQKALAREQGTTISGIHPSFMDVLNTIGPALFTETIIEGLAYTTGTNFTWQSITGITKSRLVGDDTYVQKTNTSSGPFSGSGEG</sequence>
<evidence type="ECO:0000313" key="3">
    <source>
        <dbReference type="Proteomes" id="UP000664534"/>
    </source>
</evidence>
<organism evidence="2 3">
    <name type="scientific">Imshaugia aleurites</name>
    <dbReference type="NCBI Taxonomy" id="172621"/>
    <lineage>
        <taxon>Eukaryota</taxon>
        <taxon>Fungi</taxon>
        <taxon>Dikarya</taxon>
        <taxon>Ascomycota</taxon>
        <taxon>Pezizomycotina</taxon>
        <taxon>Lecanoromycetes</taxon>
        <taxon>OSLEUM clade</taxon>
        <taxon>Lecanoromycetidae</taxon>
        <taxon>Lecanorales</taxon>
        <taxon>Lecanorineae</taxon>
        <taxon>Parmeliaceae</taxon>
        <taxon>Imshaugia</taxon>
    </lineage>
</organism>
<name>A0A8H3F1A0_9LECA</name>
<accession>A0A8H3F1A0</accession>
<dbReference type="PANTHER" id="PTHR31834">
    <property type="entry name" value="INITIATION-SPECIFIC ALPHA-1,6-MANNOSYLTRANSFERASE"/>
    <property type="match status" value="1"/>
</dbReference>
<dbReference type="PANTHER" id="PTHR31834:SF8">
    <property type="entry name" value="TRANSFERASE, PUTATIVE (AFU_ORTHOLOGUE AFUA_6G14040)-RELATED"/>
    <property type="match status" value="1"/>
</dbReference>
<dbReference type="EMBL" id="CAJPDT010000012">
    <property type="protein sequence ID" value="CAF9913933.1"/>
    <property type="molecule type" value="Genomic_DNA"/>
</dbReference>
<dbReference type="InterPro" id="IPR007577">
    <property type="entry name" value="GlycoTrfase_DXD_sugar-bd_CS"/>
</dbReference>
<dbReference type="AlphaFoldDB" id="A0A8H3F1A0"/>
<proteinExistence type="inferred from homology"/>
<dbReference type="InterPro" id="IPR029044">
    <property type="entry name" value="Nucleotide-diphossugar_trans"/>
</dbReference>
<protein>
    <recommendedName>
        <fullName evidence="4">Initiation-specific alpha-1,6-mannosyltransferase</fullName>
    </recommendedName>
</protein>
<dbReference type="Pfam" id="PF04488">
    <property type="entry name" value="Gly_transf_sug"/>
    <property type="match status" value="1"/>
</dbReference>
<comment type="caution">
    <text evidence="2">The sequence shown here is derived from an EMBL/GenBank/DDBJ whole genome shotgun (WGS) entry which is preliminary data.</text>
</comment>
<evidence type="ECO:0000256" key="1">
    <source>
        <dbReference type="ARBA" id="ARBA00009003"/>
    </source>
</evidence>
<dbReference type="GO" id="GO:0000009">
    <property type="term" value="F:alpha-1,6-mannosyltransferase activity"/>
    <property type="evidence" value="ECO:0007669"/>
    <property type="project" value="InterPro"/>
</dbReference>
<dbReference type="OrthoDB" id="409543at2759"/>
<reference evidence="2" key="1">
    <citation type="submission" date="2021-03" db="EMBL/GenBank/DDBJ databases">
        <authorList>
            <person name="Tagirdzhanova G."/>
        </authorList>
    </citation>
    <scope>NUCLEOTIDE SEQUENCE</scope>
</reference>
<keyword evidence="3" id="KW-1185">Reference proteome</keyword>
<gene>
    <name evidence="2" type="ORF">IMSHALPRED_001483</name>
</gene>
<dbReference type="SUPFAM" id="SSF53448">
    <property type="entry name" value="Nucleotide-diphospho-sugar transferases"/>
    <property type="match status" value="1"/>
</dbReference>
<evidence type="ECO:0000313" key="2">
    <source>
        <dbReference type="EMBL" id="CAF9913933.1"/>
    </source>
</evidence>
<evidence type="ECO:0008006" key="4">
    <source>
        <dbReference type="Google" id="ProtNLM"/>
    </source>
</evidence>
<dbReference type="GO" id="GO:0000136">
    <property type="term" value="C:mannan polymerase complex"/>
    <property type="evidence" value="ECO:0007669"/>
    <property type="project" value="TreeGrafter"/>
</dbReference>
<dbReference type="GO" id="GO:0006487">
    <property type="term" value="P:protein N-linked glycosylation"/>
    <property type="evidence" value="ECO:0007669"/>
    <property type="project" value="TreeGrafter"/>
</dbReference>
<dbReference type="InterPro" id="IPR039367">
    <property type="entry name" value="Och1-like"/>
</dbReference>